<proteinExistence type="predicted"/>
<feature type="domain" description="DUF2016" evidence="6">
    <location>
        <begin position="2"/>
        <end position="74"/>
    </location>
</feature>
<evidence type="ECO:0008006" key="9">
    <source>
        <dbReference type="Google" id="ProtNLM"/>
    </source>
</evidence>
<dbReference type="InterPro" id="IPR018560">
    <property type="entry name" value="DUF2016"/>
</dbReference>
<dbReference type="NCBIfam" id="TIGR03735">
    <property type="entry name" value="PRTRC_A"/>
    <property type="match status" value="1"/>
</dbReference>
<reference evidence="8" key="1">
    <citation type="submission" date="2009-10" db="EMBL/GenBank/DDBJ databases">
        <title>Diversity of trophic interactions inside an arsenic-rich microbial ecosystem.</title>
        <authorList>
            <person name="Bertin P.N."/>
            <person name="Heinrich-Salmeron A."/>
            <person name="Pelletier E."/>
            <person name="Goulhen-Chollet F."/>
            <person name="Arsene-Ploetze F."/>
            <person name="Gallien S."/>
            <person name="Calteau A."/>
            <person name="Vallenet D."/>
            <person name="Casiot C."/>
            <person name="Chane-Woon-Ming B."/>
            <person name="Giloteaux L."/>
            <person name="Barakat M."/>
            <person name="Bonnefoy V."/>
            <person name="Bruneel O."/>
            <person name="Chandler M."/>
            <person name="Cleiss J."/>
            <person name="Duran R."/>
            <person name="Elbaz-Poulichet F."/>
            <person name="Fonknechten N."/>
            <person name="Lauga B."/>
            <person name="Mornico D."/>
            <person name="Ortet P."/>
            <person name="Schaeffer C."/>
            <person name="Siguier P."/>
            <person name="Alexander Thil Smith A."/>
            <person name="Van Dorsselaer A."/>
            <person name="Weissenbach J."/>
            <person name="Medigue C."/>
            <person name="Le Paslier D."/>
        </authorList>
    </citation>
    <scope>NUCLEOTIDE SEQUENCE</scope>
</reference>
<keyword evidence="3" id="KW-0378">Hydrolase</keyword>
<protein>
    <recommendedName>
        <fullName evidence="9">PRTRC system protein A</fullName>
    </recommendedName>
</protein>
<evidence type="ECO:0000313" key="8">
    <source>
        <dbReference type="EMBL" id="CBI11514.1"/>
    </source>
</evidence>
<keyword evidence="5" id="KW-0482">Metalloprotease</keyword>
<keyword evidence="1" id="KW-0645">Protease</keyword>
<comment type="caution">
    <text evidence="8">The sequence shown here is derived from an EMBL/GenBank/DDBJ whole genome shotgun (WGS) entry which is preliminary data.</text>
</comment>
<sequence>MDSRDVALQSVMPSVMVPRYSELDELDTPGNRILMASNGVWLEVCRAWLYARVPIAASLSIPTPYGAVSEALRFGFGKLPSTLVAQFIEQARSRCPNECAAWIVWNQRTNSWRLLMLEEQSVGPAHVRVNLPDLGENEHMVIDLHSHGLLDAFFSSTDDHDDGRGDVKIAGVIGNLDKSEVTALFRLCANGVFLPLPFDSPQGQEGSI</sequence>
<dbReference type="InterPro" id="IPR028090">
    <property type="entry name" value="JAB_dom_prok"/>
</dbReference>
<keyword evidence="2" id="KW-0479">Metal-binding</keyword>
<dbReference type="SUPFAM" id="SSF102712">
    <property type="entry name" value="JAB1/MPN domain"/>
    <property type="match status" value="1"/>
</dbReference>
<feature type="domain" description="JAB" evidence="7">
    <location>
        <begin position="82"/>
        <end position="179"/>
    </location>
</feature>
<evidence type="ECO:0000256" key="2">
    <source>
        <dbReference type="ARBA" id="ARBA00022723"/>
    </source>
</evidence>
<accession>E6QW91</accession>
<dbReference type="Pfam" id="PF09436">
    <property type="entry name" value="DUF2016"/>
    <property type="match status" value="1"/>
</dbReference>
<dbReference type="EMBL" id="CABR01000147">
    <property type="protein sequence ID" value="CBI11514.1"/>
    <property type="molecule type" value="Genomic_DNA"/>
</dbReference>
<dbReference type="Pfam" id="PF14464">
    <property type="entry name" value="Prok-JAB"/>
    <property type="match status" value="1"/>
</dbReference>
<dbReference type="GO" id="GO:0008237">
    <property type="term" value="F:metallopeptidase activity"/>
    <property type="evidence" value="ECO:0007669"/>
    <property type="project" value="UniProtKB-KW"/>
</dbReference>
<dbReference type="InterPro" id="IPR022499">
    <property type="entry name" value="PRTRC_protein-A"/>
</dbReference>
<evidence type="ECO:0000256" key="1">
    <source>
        <dbReference type="ARBA" id="ARBA00022670"/>
    </source>
</evidence>
<gene>
    <name evidence="8" type="ORF">CARN7_2345</name>
</gene>
<keyword evidence="4" id="KW-0862">Zinc</keyword>
<dbReference type="AlphaFoldDB" id="E6QW91"/>
<dbReference type="GO" id="GO:0006508">
    <property type="term" value="P:proteolysis"/>
    <property type="evidence" value="ECO:0007669"/>
    <property type="project" value="UniProtKB-KW"/>
</dbReference>
<organism evidence="8">
    <name type="scientific">mine drainage metagenome</name>
    <dbReference type="NCBI Taxonomy" id="410659"/>
    <lineage>
        <taxon>unclassified sequences</taxon>
        <taxon>metagenomes</taxon>
        <taxon>ecological metagenomes</taxon>
    </lineage>
</organism>
<evidence type="ECO:0000256" key="4">
    <source>
        <dbReference type="ARBA" id="ARBA00022833"/>
    </source>
</evidence>
<dbReference type="GO" id="GO:0046872">
    <property type="term" value="F:metal ion binding"/>
    <property type="evidence" value="ECO:0007669"/>
    <property type="project" value="UniProtKB-KW"/>
</dbReference>
<name>E6QW91_9ZZZZ</name>
<evidence type="ECO:0000256" key="3">
    <source>
        <dbReference type="ARBA" id="ARBA00022801"/>
    </source>
</evidence>
<evidence type="ECO:0000256" key="5">
    <source>
        <dbReference type="ARBA" id="ARBA00023049"/>
    </source>
</evidence>
<evidence type="ECO:0000259" key="6">
    <source>
        <dbReference type="Pfam" id="PF09436"/>
    </source>
</evidence>
<evidence type="ECO:0000259" key="7">
    <source>
        <dbReference type="Pfam" id="PF14464"/>
    </source>
</evidence>